<dbReference type="AlphaFoldDB" id="A0A1F6DK27"/>
<accession>A0A1F6DK27</accession>
<name>A0A1F6DK27_9BACT</name>
<evidence type="ECO:0000313" key="3">
    <source>
        <dbReference type="Proteomes" id="UP000178532"/>
    </source>
</evidence>
<feature type="chain" id="PRO_5009523942" description="Ig-like domain-containing protein" evidence="1">
    <location>
        <begin position="21"/>
        <end position="750"/>
    </location>
</feature>
<reference evidence="2 3" key="1">
    <citation type="journal article" date="2016" name="Nat. Commun.">
        <title>Thousands of microbial genomes shed light on interconnected biogeochemical processes in an aquifer system.</title>
        <authorList>
            <person name="Anantharaman K."/>
            <person name="Brown C.T."/>
            <person name="Hug L.A."/>
            <person name="Sharon I."/>
            <person name="Castelle C.J."/>
            <person name="Probst A.J."/>
            <person name="Thomas B.C."/>
            <person name="Singh A."/>
            <person name="Wilkins M.J."/>
            <person name="Karaoz U."/>
            <person name="Brodie E.L."/>
            <person name="Williams K.H."/>
            <person name="Hubbard S.S."/>
            <person name="Banfield J.F."/>
        </authorList>
    </citation>
    <scope>NUCLEOTIDE SEQUENCE [LARGE SCALE GENOMIC DNA]</scope>
</reference>
<dbReference type="STRING" id="1798495.A3C19_00785"/>
<gene>
    <name evidence="2" type="ORF">A3C19_00785</name>
</gene>
<dbReference type="Proteomes" id="UP000178532">
    <property type="component" value="Unassembled WGS sequence"/>
</dbReference>
<evidence type="ECO:0000256" key="1">
    <source>
        <dbReference type="SAM" id="SignalP"/>
    </source>
</evidence>
<dbReference type="EMBL" id="MFLI01000017">
    <property type="protein sequence ID" value="OGG61774.1"/>
    <property type="molecule type" value="Genomic_DNA"/>
</dbReference>
<sequence length="750" mass="77830">MKKYLFSVALSLASFSPAFAQAQTTGILTPAQIEAVLQFIQSFNVDQAIIDNVRIALNSEVPATGTCVAPAGTVAGGVAPIITLIYPTNIMAGQPTNIVGYGSNLQSCVTIIYTGSASGSFQLTPISSGKFQFNSSLFSPGSYSFYVKNPDGKSSGGLAFKIGGAQTGGSCSSSPVTTTPAPASAPVAIPSSCFGRTVIPHIVDEVTGNISGEVKYSNGAFAMEGNKMHVTRFKTESAGYLIGRMGWVGDANVAGSSGFTIGFISSVPCDYTGAYNNGLTARGPGGYGGWVGPKSSYGDLPVLADNQVQTYFDNWVTANTFFGYLPPGLNRKAYLKPNTYYYLNIVNSEEIISPFDQVPVKYIKTDADLTASPDTCLAPVCTYQIIGVNAFRYLPNPTPGGHGGNLIPGLPAPTTSGGTSISCPAPTGGSCGGVIVTPATGGSTVTTSSLKWWSSAEFYVESIPKCEDVGYANIVHGQSCSSEGYKCRKIPTYASTKMELFQCKMTPDTTTAPVNGTCGTSACGSFSSPPTTGLCNTGTASAVSGSGPFSWFCNGSNGGSSVSCSATKSGTGTTPPPPAVSCGAGEVFNTASGDRDWYAENGMHPVLLWPIPPVTGSGSLGRAIKIVADNVKYPRGVQIGGVDEFAQSPGISGGKDYVVSECPHSFVPVAASTFEGRQLCTLTGAGRVAGPFRLRFGPAETRTFFGQTLPTLDCPLTPGGTYYVNFRAYDQSYPTVSSQFVILDRAITSE</sequence>
<evidence type="ECO:0000313" key="2">
    <source>
        <dbReference type="EMBL" id="OGG61774.1"/>
    </source>
</evidence>
<keyword evidence="1" id="KW-0732">Signal</keyword>
<evidence type="ECO:0008006" key="4">
    <source>
        <dbReference type="Google" id="ProtNLM"/>
    </source>
</evidence>
<protein>
    <recommendedName>
        <fullName evidence="4">Ig-like domain-containing protein</fullName>
    </recommendedName>
</protein>
<proteinExistence type="predicted"/>
<organism evidence="2 3">
    <name type="scientific">Candidatus Kaiserbacteria bacterium RIFCSPHIGHO2_02_FULL_54_22</name>
    <dbReference type="NCBI Taxonomy" id="1798495"/>
    <lineage>
        <taxon>Bacteria</taxon>
        <taxon>Candidatus Kaiseribacteriota</taxon>
    </lineage>
</organism>
<feature type="signal peptide" evidence="1">
    <location>
        <begin position="1"/>
        <end position="20"/>
    </location>
</feature>
<comment type="caution">
    <text evidence="2">The sequence shown here is derived from an EMBL/GenBank/DDBJ whole genome shotgun (WGS) entry which is preliminary data.</text>
</comment>